<dbReference type="Pfam" id="PF00583">
    <property type="entry name" value="Acetyltransf_1"/>
    <property type="match status" value="1"/>
</dbReference>
<dbReference type="Gene3D" id="3.40.630.30">
    <property type="match status" value="1"/>
</dbReference>
<dbReference type="PANTHER" id="PTHR13947:SF37">
    <property type="entry name" value="LD18367P"/>
    <property type="match status" value="1"/>
</dbReference>
<dbReference type="GO" id="GO:0008080">
    <property type="term" value="F:N-acetyltransferase activity"/>
    <property type="evidence" value="ECO:0007669"/>
    <property type="project" value="InterPro"/>
</dbReference>
<dbReference type="PANTHER" id="PTHR13947">
    <property type="entry name" value="GNAT FAMILY N-ACETYLTRANSFERASE"/>
    <property type="match status" value="1"/>
</dbReference>
<protein>
    <recommendedName>
        <fullName evidence="3">N-acetyltransferase domain-containing protein</fullName>
    </recommendedName>
</protein>
<dbReference type="InterPro" id="IPR016181">
    <property type="entry name" value="Acyl_CoA_acyltransferase"/>
</dbReference>
<gene>
    <name evidence="4" type="ORF">APLA_LOCUS5749</name>
</gene>
<dbReference type="AlphaFoldDB" id="A0A8S0ZMB6"/>
<evidence type="ECO:0000313" key="4">
    <source>
        <dbReference type="EMBL" id="CAB3232600.1"/>
    </source>
</evidence>
<accession>A0A8S0ZMB6</accession>
<keyword evidence="2" id="KW-0812">Transmembrane</keyword>
<feature type="transmembrane region" description="Helical" evidence="2">
    <location>
        <begin position="66"/>
        <end position="87"/>
    </location>
</feature>
<dbReference type="OrthoDB" id="10258869at2759"/>
<feature type="transmembrane region" description="Helical" evidence="2">
    <location>
        <begin position="34"/>
        <end position="60"/>
    </location>
</feature>
<dbReference type="SUPFAM" id="SSF55729">
    <property type="entry name" value="Acyl-CoA N-acyltransferases (Nat)"/>
    <property type="match status" value="1"/>
</dbReference>
<dbReference type="EMBL" id="CADEBD010000290">
    <property type="protein sequence ID" value="CAB3232600.1"/>
    <property type="molecule type" value="Genomic_DNA"/>
</dbReference>
<comment type="caution">
    <text evidence="4">The sequence shown here is derived from an EMBL/GenBank/DDBJ whole genome shotgun (WGS) entry which is preliminary data.</text>
</comment>
<evidence type="ECO:0000259" key="3">
    <source>
        <dbReference type="PROSITE" id="PS51186"/>
    </source>
</evidence>
<sequence>MECEIVIREAKPEDTAARAQLIERGISSYDRDAFCFFILQELMLQVSVLAAAVLFIFGGLSPAACALVPLALVAVVALIVCATHRIAAKAAAARLRSELAGFVAELHGPLGAERHATAARVLHAREGRGGEVGAGFGRLVGTVSVSEHNGAHRCGWLHGLAVDVRWRRRGVGGALLDAARGGAAGAGLRSLELATSALQSRATALLHASGWQVRTAYHRRLAGEALTLPMLLMRLDLDSPRAHT</sequence>
<feature type="domain" description="N-acetyltransferase" evidence="3">
    <location>
        <begin position="86"/>
        <end position="238"/>
    </location>
</feature>
<dbReference type="PROSITE" id="PS51186">
    <property type="entry name" value="GNAT"/>
    <property type="match status" value="1"/>
</dbReference>
<reference evidence="4 5" key="1">
    <citation type="submission" date="2020-04" db="EMBL/GenBank/DDBJ databases">
        <authorList>
            <person name="Wallbank WR R."/>
            <person name="Pardo Diaz C."/>
            <person name="Kozak K."/>
            <person name="Martin S."/>
            <person name="Jiggins C."/>
            <person name="Moest M."/>
            <person name="Warren A I."/>
            <person name="Byers J.R.P. K."/>
            <person name="Montejo-Kovacevich G."/>
            <person name="Yen C E."/>
        </authorList>
    </citation>
    <scope>NUCLEOTIDE SEQUENCE [LARGE SCALE GENOMIC DNA]</scope>
</reference>
<dbReference type="InterPro" id="IPR050769">
    <property type="entry name" value="NAT_camello-type"/>
</dbReference>
<dbReference type="InterPro" id="IPR000182">
    <property type="entry name" value="GNAT_dom"/>
</dbReference>
<proteinExistence type="predicted"/>
<organism evidence="4 5">
    <name type="scientific">Arctia plantaginis</name>
    <name type="common">Wood tiger moth</name>
    <name type="synonym">Phalaena plantaginis</name>
    <dbReference type="NCBI Taxonomy" id="874455"/>
    <lineage>
        <taxon>Eukaryota</taxon>
        <taxon>Metazoa</taxon>
        <taxon>Ecdysozoa</taxon>
        <taxon>Arthropoda</taxon>
        <taxon>Hexapoda</taxon>
        <taxon>Insecta</taxon>
        <taxon>Pterygota</taxon>
        <taxon>Neoptera</taxon>
        <taxon>Endopterygota</taxon>
        <taxon>Lepidoptera</taxon>
        <taxon>Glossata</taxon>
        <taxon>Ditrysia</taxon>
        <taxon>Noctuoidea</taxon>
        <taxon>Erebidae</taxon>
        <taxon>Arctiinae</taxon>
        <taxon>Arctia</taxon>
    </lineage>
</organism>
<keyword evidence="2" id="KW-0472">Membrane</keyword>
<evidence type="ECO:0000256" key="1">
    <source>
        <dbReference type="ARBA" id="ARBA00022679"/>
    </source>
</evidence>
<evidence type="ECO:0000313" key="5">
    <source>
        <dbReference type="Proteomes" id="UP000494256"/>
    </source>
</evidence>
<name>A0A8S0ZMB6_ARCPL</name>
<dbReference type="CDD" id="cd04301">
    <property type="entry name" value="NAT_SF"/>
    <property type="match status" value="1"/>
</dbReference>
<dbReference type="Proteomes" id="UP000494256">
    <property type="component" value="Unassembled WGS sequence"/>
</dbReference>
<keyword evidence="2" id="KW-1133">Transmembrane helix</keyword>
<evidence type="ECO:0000256" key="2">
    <source>
        <dbReference type="SAM" id="Phobius"/>
    </source>
</evidence>
<keyword evidence="1" id="KW-0808">Transferase</keyword>